<evidence type="ECO:0000256" key="1">
    <source>
        <dbReference type="SAM" id="MobiDB-lite"/>
    </source>
</evidence>
<evidence type="ECO:0000313" key="2">
    <source>
        <dbReference type="EMBL" id="WUN91230.1"/>
    </source>
</evidence>
<evidence type="ECO:0000313" key="3">
    <source>
        <dbReference type="Proteomes" id="UP001432071"/>
    </source>
</evidence>
<accession>A0ABZ1RA94</accession>
<dbReference type="EMBL" id="CP108038">
    <property type="protein sequence ID" value="WUN91230.1"/>
    <property type="molecule type" value="Genomic_DNA"/>
</dbReference>
<sequence>MRRWIKVSITAVLVLGLAGWIARPYVDEWWTIRTACDGALPGDAVRDLLPEDARVTDTASGGVEELGDYRCEVTVSEDGRNDWPLLNLRAYTLRDDQDREFLWLFPKSGFGPQMAMPEGLPGFIGRYGELDFLLPCPTLGKDADGRQRKLLVSARLGQRAYWRRPASYEVAVAFVNSASEQLGCGAEPLKAPKGVSPVDPEKDKPKTVPLSAARDTPCGWLADAGLLDPTRWRLDAQFNDGAPTGRCDVTLGQDLTDGDTKGMNFVAWFGDWSDRLVTENASFTPTLAASARCGGEAAHFAVDSSDGIPGVDAAKQRALLDAFVRAQAEQRGCTDVKAVG</sequence>
<evidence type="ECO:0008006" key="4">
    <source>
        <dbReference type="Google" id="ProtNLM"/>
    </source>
</evidence>
<organism evidence="2 3">
    <name type="scientific">Streptomyces bobili</name>
    <dbReference type="NCBI Taxonomy" id="67280"/>
    <lineage>
        <taxon>Bacteria</taxon>
        <taxon>Bacillati</taxon>
        <taxon>Actinomycetota</taxon>
        <taxon>Actinomycetes</taxon>
        <taxon>Kitasatosporales</taxon>
        <taxon>Streptomycetaceae</taxon>
        <taxon>Streptomyces</taxon>
    </lineage>
</organism>
<feature type="region of interest" description="Disordered" evidence="1">
    <location>
        <begin position="191"/>
        <end position="210"/>
    </location>
</feature>
<dbReference type="GeneID" id="93766600"/>
<name>A0ABZ1RA94_9ACTN</name>
<reference evidence="2" key="1">
    <citation type="submission" date="2022-10" db="EMBL/GenBank/DDBJ databases">
        <title>The complete genomes of actinobacterial strains from the NBC collection.</title>
        <authorList>
            <person name="Joergensen T.S."/>
            <person name="Alvarez Arevalo M."/>
            <person name="Sterndorff E.B."/>
            <person name="Faurdal D."/>
            <person name="Vuksanovic O."/>
            <person name="Mourched A.-S."/>
            <person name="Charusanti P."/>
            <person name="Shaw S."/>
            <person name="Blin K."/>
            <person name="Weber T."/>
        </authorList>
    </citation>
    <scope>NUCLEOTIDE SEQUENCE</scope>
    <source>
        <strain evidence="2">NBC_00302</strain>
    </source>
</reference>
<dbReference type="RefSeq" id="WP_150469672.1">
    <property type="nucleotide sequence ID" value="NZ_CP108038.1"/>
</dbReference>
<gene>
    <name evidence="2" type="ORF">OHT53_36480</name>
</gene>
<keyword evidence="3" id="KW-1185">Reference proteome</keyword>
<protein>
    <recommendedName>
        <fullName evidence="4">Secreted protein</fullName>
    </recommendedName>
</protein>
<proteinExistence type="predicted"/>
<dbReference type="Proteomes" id="UP001432071">
    <property type="component" value="Chromosome"/>
</dbReference>